<reference evidence="1 2" key="1">
    <citation type="journal article" name="Sci. Rep.">
        <title>Genome-scale phylogenetic analyses confirm Olpidium as the closest living zoosporic fungus to the non-flagellated, terrestrial fungi.</title>
        <authorList>
            <person name="Chang Y."/>
            <person name="Rochon D."/>
            <person name="Sekimoto S."/>
            <person name="Wang Y."/>
            <person name="Chovatia M."/>
            <person name="Sandor L."/>
            <person name="Salamov A."/>
            <person name="Grigoriev I.V."/>
            <person name="Stajich J.E."/>
            <person name="Spatafora J.W."/>
        </authorList>
    </citation>
    <scope>NUCLEOTIDE SEQUENCE [LARGE SCALE GENOMIC DNA]</scope>
    <source>
        <strain evidence="1">S191</strain>
    </source>
</reference>
<dbReference type="EMBL" id="JAEFCI010010643">
    <property type="protein sequence ID" value="KAG5457094.1"/>
    <property type="molecule type" value="Genomic_DNA"/>
</dbReference>
<name>A0A8H7ZPL7_9FUNG</name>
<accession>A0A8H7ZPL7</accession>
<dbReference type="Proteomes" id="UP000673691">
    <property type="component" value="Unassembled WGS sequence"/>
</dbReference>
<keyword evidence="2" id="KW-1185">Reference proteome</keyword>
<gene>
    <name evidence="1" type="ORF">BJ554DRAFT_2986</name>
</gene>
<proteinExistence type="predicted"/>
<evidence type="ECO:0000313" key="2">
    <source>
        <dbReference type="Proteomes" id="UP000673691"/>
    </source>
</evidence>
<sequence>CVRLHSVARFSPICFAGSFLPHVRGGVEAGRTPNVFLPPSRDCPRFLCREKRTGGRNAPRHGVGAVAESQELPVRAHFRPLHA</sequence>
<feature type="non-terminal residue" evidence="1">
    <location>
        <position position="1"/>
    </location>
</feature>
<protein>
    <submittedName>
        <fullName evidence="1">Uncharacterized protein</fullName>
    </submittedName>
</protein>
<organism evidence="1 2">
    <name type="scientific">Olpidium bornovanus</name>
    <dbReference type="NCBI Taxonomy" id="278681"/>
    <lineage>
        <taxon>Eukaryota</taxon>
        <taxon>Fungi</taxon>
        <taxon>Fungi incertae sedis</taxon>
        <taxon>Olpidiomycota</taxon>
        <taxon>Olpidiomycotina</taxon>
        <taxon>Olpidiomycetes</taxon>
        <taxon>Olpidiales</taxon>
        <taxon>Olpidiaceae</taxon>
        <taxon>Olpidium</taxon>
    </lineage>
</organism>
<dbReference type="AlphaFoldDB" id="A0A8H7ZPL7"/>
<comment type="caution">
    <text evidence="1">The sequence shown here is derived from an EMBL/GenBank/DDBJ whole genome shotgun (WGS) entry which is preliminary data.</text>
</comment>
<evidence type="ECO:0000313" key="1">
    <source>
        <dbReference type="EMBL" id="KAG5457094.1"/>
    </source>
</evidence>